<proteinExistence type="predicted"/>
<accession>A0ABW3B5D2</accession>
<dbReference type="Proteomes" id="UP001597012">
    <property type="component" value="Unassembled WGS sequence"/>
</dbReference>
<dbReference type="PANTHER" id="PTHR43547">
    <property type="entry name" value="TWO-COMPONENT HISTIDINE KINASE"/>
    <property type="match status" value="1"/>
</dbReference>
<dbReference type="Gene3D" id="3.40.50.2300">
    <property type="match status" value="1"/>
</dbReference>
<dbReference type="SMART" id="SM00448">
    <property type="entry name" value="REC"/>
    <property type="match status" value="1"/>
</dbReference>
<evidence type="ECO:0000256" key="1">
    <source>
        <dbReference type="ARBA" id="ARBA00022553"/>
    </source>
</evidence>
<feature type="domain" description="Response regulatory" evidence="3">
    <location>
        <begin position="2"/>
        <end position="118"/>
    </location>
</feature>
<feature type="modified residue" description="4-aspartylphosphate" evidence="2">
    <location>
        <position position="51"/>
    </location>
</feature>
<evidence type="ECO:0000313" key="4">
    <source>
        <dbReference type="EMBL" id="MFD0798315.1"/>
    </source>
</evidence>
<dbReference type="RefSeq" id="WP_379935014.1">
    <property type="nucleotide sequence ID" value="NZ_JBHTHY010000011.1"/>
</dbReference>
<dbReference type="EMBL" id="JBHTHY010000011">
    <property type="protein sequence ID" value="MFD0798315.1"/>
    <property type="molecule type" value="Genomic_DNA"/>
</dbReference>
<dbReference type="PROSITE" id="PS50110">
    <property type="entry name" value="RESPONSE_REGULATORY"/>
    <property type="match status" value="1"/>
</dbReference>
<dbReference type="InterPro" id="IPR011006">
    <property type="entry name" value="CheY-like_superfamily"/>
</dbReference>
<sequence>MKILVVDDKHTLSELLAQFLGQKHHVITKSNGLEALQWLQQGDIPDLIISDLEMPELDGYELITKVRSSGYFSDIPIIVLSCRDSSADRIKCLKLGANDYMVKPFNPEELSIRIDNILESNTAT</sequence>
<keyword evidence="1 2" id="KW-0597">Phosphoprotein</keyword>
<evidence type="ECO:0000259" key="3">
    <source>
        <dbReference type="PROSITE" id="PS50110"/>
    </source>
</evidence>
<dbReference type="Pfam" id="PF00072">
    <property type="entry name" value="Response_reg"/>
    <property type="match status" value="1"/>
</dbReference>
<protein>
    <submittedName>
        <fullName evidence="4">PleD family two-component system response regulator</fullName>
    </submittedName>
</protein>
<evidence type="ECO:0000256" key="2">
    <source>
        <dbReference type="PROSITE-ProRule" id="PRU00169"/>
    </source>
</evidence>
<gene>
    <name evidence="4" type="ORF">ACFQZJ_12660</name>
</gene>
<comment type="caution">
    <text evidence="4">The sequence shown here is derived from an EMBL/GenBank/DDBJ whole genome shotgun (WGS) entry which is preliminary data.</text>
</comment>
<organism evidence="4 5">
    <name type="scientific">Maribacter chungangensis</name>
    <dbReference type="NCBI Taxonomy" id="1069117"/>
    <lineage>
        <taxon>Bacteria</taxon>
        <taxon>Pseudomonadati</taxon>
        <taxon>Bacteroidota</taxon>
        <taxon>Flavobacteriia</taxon>
        <taxon>Flavobacteriales</taxon>
        <taxon>Flavobacteriaceae</taxon>
        <taxon>Maribacter</taxon>
    </lineage>
</organism>
<name>A0ABW3B5D2_9FLAO</name>
<reference evidence="5" key="1">
    <citation type="journal article" date="2019" name="Int. J. Syst. Evol. Microbiol.">
        <title>The Global Catalogue of Microorganisms (GCM) 10K type strain sequencing project: providing services to taxonomists for standard genome sequencing and annotation.</title>
        <authorList>
            <consortium name="The Broad Institute Genomics Platform"/>
            <consortium name="The Broad Institute Genome Sequencing Center for Infectious Disease"/>
            <person name="Wu L."/>
            <person name="Ma J."/>
        </authorList>
    </citation>
    <scope>NUCLEOTIDE SEQUENCE [LARGE SCALE GENOMIC DNA]</scope>
    <source>
        <strain evidence="5">CCUG 61948</strain>
    </source>
</reference>
<dbReference type="SUPFAM" id="SSF52172">
    <property type="entry name" value="CheY-like"/>
    <property type="match status" value="1"/>
</dbReference>
<keyword evidence="5" id="KW-1185">Reference proteome</keyword>
<dbReference type="InterPro" id="IPR001789">
    <property type="entry name" value="Sig_transdc_resp-reg_receiver"/>
</dbReference>
<evidence type="ECO:0000313" key="5">
    <source>
        <dbReference type="Proteomes" id="UP001597012"/>
    </source>
</evidence>
<dbReference type="PANTHER" id="PTHR43547:SF2">
    <property type="entry name" value="HYBRID SIGNAL TRANSDUCTION HISTIDINE KINASE C"/>
    <property type="match status" value="1"/>
</dbReference>